<accession>A0A7R9G9D7</accession>
<evidence type="ECO:0000259" key="12">
    <source>
        <dbReference type="Pfam" id="PF00080"/>
    </source>
</evidence>
<keyword evidence="10" id="KW-1015">Disulfide bond</keyword>
<comment type="similarity">
    <text evidence="3">Belongs to the Cu-Zn superoxide dismutase family.</text>
</comment>
<evidence type="ECO:0000313" key="14">
    <source>
        <dbReference type="Proteomes" id="UP000678499"/>
    </source>
</evidence>
<dbReference type="EMBL" id="OA882114">
    <property type="protein sequence ID" value="CAD7272950.1"/>
    <property type="molecule type" value="Genomic_DNA"/>
</dbReference>
<dbReference type="PRINTS" id="PR00068">
    <property type="entry name" value="CUZNDISMTASE"/>
</dbReference>
<feature type="domain" description="Superoxide dismutase copper/zinc binding" evidence="12">
    <location>
        <begin position="50"/>
        <end position="106"/>
    </location>
</feature>
<evidence type="ECO:0000256" key="7">
    <source>
        <dbReference type="ARBA" id="ARBA00022862"/>
    </source>
</evidence>
<feature type="non-terminal residue" evidence="13">
    <location>
        <position position="278"/>
    </location>
</feature>
<protein>
    <recommendedName>
        <fullName evidence="4">superoxide dismutase</fullName>
        <ecNumber evidence="4">1.15.1.1</ecNumber>
    </recommendedName>
</protein>
<dbReference type="FunFam" id="2.60.40.200:FF:000003">
    <property type="entry name" value="Superoxide dismutase [Cu-Zn], chloroplastic"/>
    <property type="match status" value="1"/>
</dbReference>
<keyword evidence="7" id="KW-0049">Antioxidant</keyword>
<dbReference type="InterPro" id="IPR036423">
    <property type="entry name" value="SOD-like_Cu/Zn_dom_sf"/>
</dbReference>
<keyword evidence="5" id="KW-0479">Metal-binding</keyword>
<dbReference type="GO" id="GO:0004784">
    <property type="term" value="F:superoxide dismutase activity"/>
    <property type="evidence" value="ECO:0007669"/>
    <property type="project" value="UniProtKB-EC"/>
</dbReference>
<evidence type="ECO:0000256" key="4">
    <source>
        <dbReference type="ARBA" id="ARBA00012682"/>
    </source>
</evidence>
<evidence type="ECO:0000256" key="11">
    <source>
        <dbReference type="ARBA" id="ARBA00049204"/>
    </source>
</evidence>
<comment type="cofactor">
    <cofactor evidence="1">
        <name>Cu cation</name>
        <dbReference type="ChEBI" id="CHEBI:23378"/>
    </cofactor>
</comment>
<dbReference type="OrthoDB" id="2015551at2759"/>
<evidence type="ECO:0000256" key="9">
    <source>
        <dbReference type="ARBA" id="ARBA00023008"/>
    </source>
</evidence>
<keyword evidence="9" id="KW-0186">Copper</keyword>
<evidence type="ECO:0000256" key="10">
    <source>
        <dbReference type="ARBA" id="ARBA00023157"/>
    </source>
</evidence>
<dbReference type="Gene3D" id="2.60.40.200">
    <property type="entry name" value="Superoxide dismutase, copper/zinc binding domain"/>
    <property type="match status" value="2"/>
</dbReference>
<dbReference type="PROSITE" id="PS00332">
    <property type="entry name" value="SOD_CU_ZN_2"/>
    <property type="match status" value="1"/>
</dbReference>
<name>A0A7R9G9D7_9CRUS</name>
<evidence type="ECO:0000256" key="5">
    <source>
        <dbReference type="ARBA" id="ARBA00022723"/>
    </source>
</evidence>
<evidence type="ECO:0000256" key="6">
    <source>
        <dbReference type="ARBA" id="ARBA00022833"/>
    </source>
</evidence>
<dbReference type="Pfam" id="PF00080">
    <property type="entry name" value="Sod_Cu"/>
    <property type="match status" value="2"/>
</dbReference>
<proteinExistence type="inferred from homology"/>
<dbReference type="PANTHER" id="PTHR10003">
    <property type="entry name" value="SUPEROXIDE DISMUTASE CU-ZN -RELATED"/>
    <property type="match status" value="1"/>
</dbReference>
<dbReference type="EC" id="1.15.1.1" evidence="4"/>
<dbReference type="SUPFAM" id="SSF49329">
    <property type="entry name" value="Cu,Zn superoxide dismutase-like"/>
    <property type="match status" value="2"/>
</dbReference>
<comment type="catalytic activity">
    <reaction evidence="11">
        <text>2 superoxide + 2 H(+) = H2O2 + O2</text>
        <dbReference type="Rhea" id="RHEA:20696"/>
        <dbReference type="ChEBI" id="CHEBI:15378"/>
        <dbReference type="ChEBI" id="CHEBI:15379"/>
        <dbReference type="ChEBI" id="CHEBI:16240"/>
        <dbReference type="ChEBI" id="CHEBI:18421"/>
        <dbReference type="EC" id="1.15.1.1"/>
    </reaction>
</comment>
<dbReference type="Proteomes" id="UP000678499">
    <property type="component" value="Unassembled WGS sequence"/>
</dbReference>
<dbReference type="AlphaFoldDB" id="A0A7R9G9D7"/>
<evidence type="ECO:0000256" key="1">
    <source>
        <dbReference type="ARBA" id="ARBA00001935"/>
    </source>
</evidence>
<dbReference type="InterPro" id="IPR024134">
    <property type="entry name" value="SOD_Cu/Zn_/chaperone"/>
</dbReference>
<organism evidence="13">
    <name type="scientific">Notodromas monacha</name>
    <dbReference type="NCBI Taxonomy" id="399045"/>
    <lineage>
        <taxon>Eukaryota</taxon>
        <taxon>Metazoa</taxon>
        <taxon>Ecdysozoa</taxon>
        <taxon>Arthropoda</taxon>
        <taxon>Crustacea</taxon>
        <taxon>Oligostraca</taxon>
        <taxon>Ostracoda</taxon>
        <taxon>Podocopa</taxon>
        <taxon>Podocopida</taxon>
        <taxon>Cypridocopina</taxon>
        <taxon>Cypridoidea</taxon>
        <taxon>Cyprididae</taxon>
        <taxon>Notodromas</taxon>
    </lineage>
</organism>
<dbReference type="EMBL" id="CAJPEX010000077">
    <property type="protein sequence ID" value="CAG0913102.1"/>
    <property type="molecule type" value="Genomic_DNA"/>
</dbReference>
<reference evidence="13" key="1">
    <citation type="submission" date="2020-11" db="EMBL/GenBank/DDBJ databases">
        <authorList>
            <person name="Tran Van P."/>
        </authorList>
    </citation>
    <scope>NUCLEOTIDE SEQUENCE</scope>
</reference>
<sequence length="278" mass="30509">GYPNFNWKRFKPAGDAKEINKNKTETHIFFLPLTPGFRRSAVSSIQMGDVQGEIVFTQLFPTFPVMVSGRVKGLAPGEHAFHIHEFGDLREGCLRAGDHFNPFHRVSEFQLEKTHIFFLPLTPGFRRSAVSSIQMGDVQGEIVFTQLFPTFPVMVSGRVKGLAPGEHAFHIHEFGDLREGCLRAGDHFNPFHSVHAAPSSLRRHVGDLGNIIADNDGVARVSILDHRLTLYGPFSILGRAVVVHDGRDDFGVGGNPYSLSSGNAGNRLACGVIGGGRR</sequence>
<dbReference type="GO" id="GO:0005507">
    <property type="term" value="F:copper ion binding"/>
    <property type="evidence" value="ECO:0007669"/>
    <property type="project" value="InterPro"/>
</dbReference>
<keyword evidence="8" id="KW-0560">Oxidoreductase</keyword>
<dbReference type="InterPro" id="IPR001424">
    <property type="entry name" value="SOD_Cu_Zn_dom"/>
</dbReference>
<evidence type="ECO:0000256" key="8">
    <source>
        <dbReference type="ARBA" id="ARBA00023002"/>
    </source>
</evidence>
<comment type="cofactor">
    <cofactor evidence="2">
        <name>Zn(2+)</name>
        <dbReference type="ChEBI" id="CHEBI:29105"/>
    </cofactor>
</comment>
<feature type="domain" description="Superoxide dismutase copper/zinc binding" evidence="12">
    <location>
        <begin position="138"/>
        <end position="273"/>
    </location>
</feature>
<keyword evidence="6" id="KW-0862">Zinc</keyword>
<evidence type="ECO:0000256" key="2">
    <source>
        <dbReference type="ARBA" id="ARBA00001947"/>
    </source>
</evidence>
<keyword evidence="14" id="KW-1185">Reference proteome</keyword>
<dbReference type="InterPro" id="IPR018152">
    <property type="entry name" value="SOD_Cu/Zn_BS"/>
</dbReference>
<evidence type="ECO:0000313" key="13">
    <source>
        <dbReference type="EMBL" id="CAD7272950.1"/>
    </source>
</evidence>
<evidence type="ECO:0000256" key="3">
    <source>
        <dbReference type="ARBA" id="ARBA00010457"/>
    </source>
</evidence>
<dbReference type="CDD" id="cd00305">
    <property type="entry name" value="Cu-Zn_Superoxide_Dismutase"/>
    <property type="match status" value="1"/>
</dbReference>
<gene>
    <name evidence="13" type="ORF">NMOB1V02_LOCUS861</name>
</gene>